<name>A0ABQ9WQW1_9EUKA</name>
<organism evidence="2 3">
    <name type="scientific">Blattamonas nauphoetae</name>
    <dbReference type="NCBI Taxonomy" id="2049346"/>
    <lineage>
        <taxon>Eukaryota</taxon>
        <taxon>Metamonada</taxon>
        <taxon>Preaxostyla</taxon>
        <taxon>Oxymonadida</taxon>
        <taxon>Blattamonas</taxon>
    </lineage>
</organism>
<proteinExistence type="predicted"/>
<reference evidence="2 3" key="1">
    <citation type="journal article" date="2022" name="bioRxiv">
        <title>Genomics of Preaxostyla Flagellates Illuminates Evolutionary Transitions and the Path Towards Mitochondrial Loss.</title>
        <authorList>
            <person name="Novak L.V.F."/>
            <person name="Treitli S.C."/>
            <person name="Pyrih J."/>
            <person name="Halakuc P."/>
            <person name="Pipaliya S.V."/>
            <person name="Vacek V."/>
            <person name="Brzon O."/>
            <person name="Soukal P."/>
            <person name="Eme L."/>
            <person name="Dacks J.B."/>
            <person name="Karnkowska A."/>
            <person name="Elias M."/>
            <person name="Hampl V."/>
        </authorList>
    </citation>
    <scope>NUCLEOTIDE SEQUENCE [LARGE SCALE GENOMIC DNA]</scope>
    <source>
        <strain evidence="2">NAU3</strain>
        <tissue evidence="2">Gut</tissue>
    </source>
</reference>
<feature type="signal peptide" evidence="1">
    <location>
        <begin position="1"/>
        <end position="15"/>
    </location>
</feature>
<gene>
    <name evidence="2" type="ORF">BLNAU_23209</name>
</gene>
<keyword evidence="3" id="KW-1185">Reference proteome</keyword>
<dbReference type="EMBL" id="JARBJD010000454">
    <property type="protein sequence ID" value="KAK2941869.1"/>
    <property type="molecule type" value="Genomic_DNA"/>
</dbReference>
<protein>
    <submittedName>
        <fullName evidence="2">Uncharacterized protein</fullName>
    </submittedName>
</protein>
<evidence type="ECO:0000256" key="1">
    <source>
        <dbReference type="SAM" id="SignalP"/>
    </source>
</evidence>
<sequence length="194" mass="22925">MLSLLWVALIFYVTSDQTFRQYFQQWKNRNNAVNRCLERCKFDLYGTNSEPSETNRQERISTELEILECKNQCQLDQYHTCIKDCAKTLEKGQVECDMRGEDRASSRTCYRQVQERYENCVLSECCAEQPHCQEYCYSKQDICIRQAHQHNDSSVATAAVLECRMDLEQNCLLSCQQQKDEECYQGCDVWFHLV</sequence>
<evidence type="ECO:0000313" key="2">
    <source>
        <dbReference type="EMBL" id="KAK2941869.1"/>
    </source>
</evidence>
<comment type="caution">
    <text evidence="2">The sequence shown here is derived from an EMBL/GenBank/DDBJ whole genome shotgun (WGS) entry which is preliminary data.</text>
</comment>
<evidence type="ECO:0000313" key="3">
    <source>
        <dbReference type="Proteomes" id="UP001281761"/>
    </source>
</evidence>
<keyword evidence="1" id="KW-0732">Signal</keyword>
<dbReference type="Proteomes" id="UP001281761">
    <property type="component" value="Unassembled WGS sequence"/>
</dbReference>
<feature type="chain" id="PRO_5047127577" evidence="1">
    <location>
        <begin position="16"/>
        <end position="194"/>
    </location>
</feature>
<accession>A0ABQ9WQW1</accession>